<keyword evidence="3" id="KW-1185">Reference proteome</keyword>
<comment type="caution">
    <text evidence="2">The sequence shown here is derived from an EMBL/GenBank/DDBJ whole genome shotgun (WGS) entry which is preliminary data.</text>
</comment>
<proteinExistence type="predicted"/>
<feature type="compositionally biased region" description="Polar residues" evidence="1">
    <location>
        <begin position="117"/>
        <end position="136"/>
    </location>
</feature>
<feature type="region of interest" description="Disordered" evidence="1">
    <location>
        <begin position="87"/>
        <end position="256"/>
    </location>
</feature>
<evidence type="ECO:0000313" key="3">
    <source>
        <dbReference type="Proteomes" id="UP000824998"/>
    </source>
</evidence>
<evidence type="ECO:0000313" key="2">
    <source>
        <dbReference type="EMBL" id="KAG9234353.1"/>
    </source>
</evidence>
<sequence>MASKRKHGSDGFQRGGSREWVAKGGRWVGAGVPVDGGGLIGGWADESGMDLERVSKGGEGGKGGRKGRKRGDELRGRWEWRRSGYTLSRRSPDYGSRQSPGAGGQWHEERVVEVAMDSSTEGSTEEWSIQVQQSGRSKYGPYSRVVDPSREEGGGFKSRGSVEEESEARQGMGGLGHAGSRGCSEDSLLVKSTSTRDSSVSDGPDGGHLVVKGKARCTGEGSGTGERRCLTRIPCPREQSGSPGGHTEAQSGQGEA</sequence>
<name>A0A9P7YIC0_9HELO</name>
<reference evidence="2" key="1">
    <citation type="journal article" date="2021" name="IMA Fungus">
        <title>Genomic characterization of three marine fungi, including Emericellopsis atlantica sp. nov. with signatures of a generalist lifestyle and marine biomass degradation.</title>
        <authorList>
            <person name="Hagestad O.C."/>
            <person name="Hou L."/>
            <person name="Andersen J.H."/>
            <person name="Hansen E.H."/>
            <person name="Altermark B."/>
            <person name="Li C."/>
            <person name="Kuhnert E."/>
            <person name="Cox R.J."/>
            <person name="Crous P.W."/>
            <person name="Spatafora J.W."/>
            <person name="Lail K."/>
            <person name="Amirebrahimi M."/>
            <person name="Lipzen A."/>
            <person name="Pangilinan J."/>
            <person name="Andreopoulos W."/>
            <person name="Hayes R.D."/>
            <person name="Ng V."/>
            <person name="Grigoriev I.V."/>
            <person name="Jackson S.A."/>
            <person name="Sutton T.D.S."/>
            <person name="Dobson A.D.W."/>
            <person name="Rama T."/>
        </authorList>
    </citation>
    <scope>NUCLEOTIDE SEQUENCE</scope>
    <source>
        <strain evidence="2">TRa018bII</strain>
    </source>
</reference>
<protein>
    <submittedName>
        <fullName evidence="2">Uncharacterized protein</fullName>
    </submittedName>
</protein>
<evidence type="ECO:0000256" key="1">
    <source>
        <dbReference type="SAM" id="MobiDB-lite"/>
    </source>
</evidence>
<organism evidence="2 3">
    <name type="scientific">Amylocarpus encephaloides</name>
    <dbReference type="NCBI Taxonomy" id="45428"/>
    <lineage>
        <taxon>Eukaryota</taxon>
        <taxon>Fungi</taxon>
        <taxon>Dikarya</taxon>
        <taxon>Ascomycota</taxon>
        <taxon>Pezizomycotina</taxon>
        <taxon>Leotiomycetes</taxon>
        <taxon>Helotiales</taxon>
        <taxon>Helotiales incertae sedis</taxon>
        <taxon>Amylocarpus</taxon>
    </lineage>
</organism>
<dbReference type="EMBL" id="MU251466">
    <property type="protein sequence ID" value="KAG9234353.1"/>
    <property type="molecule type" value="Genomic_DNA"/>
</dbReference>
<dbReference type="Proteomes" id="UP000824998">
    <property type="component" value="Unassembled WGS sequence"/>
</dbReference>
<accession>A0A9P7YIC0</accession>
<feature type="region of interest" description="Disordered" evidence="1">
    <location>
        <begin position="1"/>
        <end position="20"/>
    </location>
</feature>
<dbReference type="AlphaFoldDB" id="A0A9P7YIC0"/>
<feature type="compositionally biased region" description="Polar residues" evidence="1">
    <location>
        <begin position="190"/>
        <end position="201"/>
    </location>
</feature>
<gene>
    <name evidence="2" type="ORF">BJ875DRAFT_509886</name>
</gene>
<feature type="region of interest" description="Disordered" evidence="1">
    <location>
        <begin position="31"/>
        <end position="75"/>
    </location>
</feature>